<feature type="region of interest" description="Disordered" evidence="6">
    <location>
        <begin position="273"/>
        <end position="297"/>
    </location>
</feature>
<evidence type="ECO:0000313" key="8">
    <source>
        <dbReference type="EMBL" id="KPI85806.1"/>
    </source>
</evidence>
<accession>A0A0N0P4X6</accession>
<keyword evidence="5" id="KW-0479">Metal-binding</keyword>
<feature type="compositionally biased region" description="Low complexity" evidence="6">
    <location>
        <begin position="562"/>
        <end position="579"/>
    </location>
</feature>
<dbReference type="AlphaFoldDB" id="A0A0N0P4X6"/>
<dbReference type="PANTHER" id="PTHR20855:SF136">
    <property type="match status" value="1"/>
</dbReference>
<dbReference type="GO" id="GO:0016020">
    <property type="term" value="C:membrane"/>
    <property type="evidence" value="ECO:0007669"/>
    <property type="project" value="UniProtKB-SubCell"/>
</dbReference>
<evidence type="ECO:0000256" key="3">
    <source>
        <dbReference type="ARBA" id="ARBA00022989"/>
    </source>
</evidence>
<dbReference type="EMBL" id="LJSK01000165">
    <property type="protein sequence ID" value="KPI85806.1"/>
    <property type="molecule type" value="Genomic_DNA"/>
</dbReference>
<feature type="transmembrane region" description="Helical" evidence="7">
    <location>
        <begin position="411"/>
        <end position="433"/>
    </location>
</feature>
<feature type="transmembrane region" description="Helical" evidence="7">
    <location>
        <begin position="445"/>
        <end position="464"/>
    </location>
</feature>
<evidence type="ECO:0000256" key="4">
    <source>
        <dbReference type="ARBA" id="ARBA00023136"/>
    </source>
</evidence>
<feature type="transmembrane region" description="Helical" evidence="7">
    <location>
        <begin position="603"/>
        <end position="622"/>
    </location>
</feature>
<dbReference type="GO" id="GO:0038023">
    <property type="term" value="F:signaling receptor activity"/>
    <property type="evidence" value="ECO:0007669"/>
    <property type="project" value="TreeGrafter"/>
</dbReference>
<keyword evidence="2 7" id="KW-0812">Transmembrane</keyword>
<keyword evidence="4 7" id="KW-0472">Membrane</keyword>
<evidence type="ECO:0000256" key="5">
    <source>
        <dbReference type="PIRSR" id="PIRSR604254-1"/>
    </source>
</evidence>
<feature type="binding site" evidence="5">
    <location>
        <position position="397"/>
    </location>
    <ligand>
        <name>Zn(2+)</name>
        <dbReference type="ChEBI" id="CHEBI:29105"/>
    </ligand>
</feature>
<proteinExistence type="predicted"/>
<evidence type="ECO:0000313" key="9">
    <source>
        <dbReference type="Proteomes" id="UP000038009"/>
    </source>
</evidence>
<feature type="transmembrane region" description="Helical" evidence="7">
    <location>
        <begin position="382"/>
        <end position="399"/>
    </location>
</feature>
<feature type="compositionally biased region" description="Polar residues" evidence="6">
    <location>
        <begin position="218"/>
        <end position="228"/>
    </location>
</feature>
<evidence type="ECO:0000256" key="1">
    <source>
        <dbReference type="ARBA" id="ARBA00004141"/>
    </source>
</evidence>
<keyword evidence="5" id="KW-0862">Zinc</keyword>
<feature type="region of interest" description="Disordered" evidence="6">
    <location>
        <begin position="559"/>
        <end position="582"/>
    </location>
</feature>
<feature type="region of interest" description="Disordered" evidence="6">
    <location>
        <begin position="197"/>
        <end position="259"/>
    </location>
</feature>
<dbReference type="VEuPathDB" id="TriTrypDB:Lsey_0165_0060"/>
<dbReference type="PANTHER" id="PTHR20855">
    <property type="entry name" value="ADIPOR/PROGESTIN RECEPTOR-RELATED"/>
    <property type="match status" value="1"/>
</dbReference>
<sequence length="768" mass="82859">MSLKPERTGPRARQELTRRDAIIAPFPLNVPGSTSSYAFDRMEGAGRESGLPFPPPSRAEEFHGPADVPQSSDAPHPAAQSAASSVQQLQRDSSASLWARVRREVASWRRGTVSIHDVDPWLHFNVFIRRGFRHRLLRKREAIGSMFLYLHNESFNIYSHLLAALLMLSLLLWPPCAAVGSSGGEVGETVAGMQDLYEGTSRSGGGGAPWASAAESPLFTTGGPSLSNRRGGVGASTSGRGREDIRASLPPPPSHVPSWLRSLHGLATANAPASTFTDSETAAGEGDRGPPDAARSGALGEEIRGHAYVPPGGGASPREVLMRTSGPASSTRSSPSWWSSFALVWNPSHLFSLTSTLPADADPHLQLPISVAARLRLSLNPLAWSLLLTFLLSCVYHVFMPCCRSRRGYQLLLQCDVMGVLLSIGGSACAYLTCGMPCASESAMLWATGAVTVSTMLCLYAVVLSPMRNILMDLWDSVSATAQGIVACSLCAAVELVTGAPLPPLPLPTASVSQPPRRQQQMPGRRHRGEHHHPDGRAQLPATYRLLLAWLHEHRPLHNTHSSGAAPRASAPPSRTAPPIGEGCAGGCPATAEPLQDSAHKRAIVMGVYCLLHLGIYHWFVYPKSQPDFGGFTQGVHYHNMSYLWLFLGGAANAARFPERVVFHWTRRAAQHARRLAAEEAASWWAEELARGADGAGGSPPVATPTTPSWWRRFSFPRAMIRYVVSASTLDYVGNSHNIWHLCTTLSALSNVLAVYYDCMEYDLVVCA</sequence>
<organism evidence="8 9">
    <name type="scientific">Leptomonas seymouri</name>
    <dbReference type="NCBI Taxonomy" id="5684"/>
    <lineage>
        <taxon>Eukaryota</taxon>
        <taxon>Discoba</taxon>
        <taxon>Euglenozoa</taxon>
        <taxon>Kinetoplastea</taxon>
        <taxon>Metakinetoplastina</taxon>
        <taxon>Trypanosomatida</taxon>
        <taxon>Trypanosomatidae</taxon>
        <taxon>Leishmaniinae</taxon>
        <taxon>Leptomonas</taxon>
    </lineage>
</organism>
<comment type="subcellular location">
    <subcellularLocation>
        <location evidence="1">Membrane</location>
        <topology evidence="1">Multi-pass membrane protein</topology>
    </subcellularLocation>
</comment>
<keyword evidence="9" id="KW-1185">Reference proteome</keyword>
<name>A0A0N0P4X6_LEPSE</name>
<evidence type="ECO:0000256" key="6">
    <source>
        <dbReference type="SAM" id="MobiDB-lite"/>
    </source>
</evidence>
<reference evidence="8 9" key="1">
    <citation type="journal article" date="2015" name="PLoS Pathog.">
        <title>Leptomonas seymouri: Adaptations to the Dixenous Life Cycle Analyzed by Genome Sequencing, Transcriptome Profiling and Co-infection with Leishmania donovani.</title>
        <authorList>
            <person name="Kraeva N."/>
            <person name="Butenko A."/>
            <person name="Hlavacova J."/>
            <person name="Kostygov A."/>
            <person name="Myskova J."/>
            <person name="Grybchuk D."/>
            <person name="Lestinova T."/>
            <person name="Votypka J."/>
            <person name="Volf P."/>
            <person name="Opperdoes F."/>
            <person name="Flegontov P."/>
            <person name="Lukes J."/>
            <person name="Yurchenko V."/>
        </authorList>
    </citation>
    <scope>NUCLEOTIDE SEQUENCE [LARGE SCALE GENOMIC DNA]</scope>
    <source>
        <strain evidence="8 9">ATCC 30220</strain>
    </source>
</reference>
<feature type="region of interest" description="Disordered" evidence="6">
    <location>
        <begin position="506"/>
        <end position="537"/>
    </location>
</feature>
<dbReference type="InterPro" id="IPR004254">
    <property type="entry name" value="AdipoR/HlyIII-related"/>
</dbReference>
<dbReference type="OMA" id="IRRGFRH"/>
<dbReference type="OrthoDB" id="535992at2759"/>
<dbReference type="Proteomes" id="UP000038009">
    <property type="component" value="Unassembled WGS sequence"/>
</dbReference>
<evidence type="ECO:0000256" key="2">
    <source>
        <dbReference type="ARBA" id="ARBA00022692"/>
    </source>
</evidence>
<feature type="compositionally biased region" description="Low complexity" evidence="6">
    <location>
        <begin position="69"/>
        <end position="86"/>
    </location>
</feature>
<keyword evidence="3 7" id="KW-1133">Transmembrane helix</keyword>
<protein>
    <submittedName>
        <fullName evidence="8">Uncharacterized protein</fullName>
    </submittedName>
</protein>
<evidence type="ECO:0000256" key="7">
    <source>
        <dbReference type="SAM" id="Phobius"/>
    </source>
</evidence>
<dbReference type="GO" id="GO:0046872">
    <property type="term" value="F:metal ion binding"/>
    <property type="evidence" value="ECO:0007669"/>
    <property type="project" value="UniProtKB-KW"/>
</dbReference>
<feature type="transmembrane region" description="Helical" evidence="7">
    <location>
        <begin position="642"/>
        <end position="658"/>
    </location>
</feature>
<feature type="region of interest" description="Disordered" evidence="6">
    <location>
        <begin position="1"/>
        <end position="86"/>
    </location>
</feature>
<feature type="compositionally biased region" description="Basic and acidic residues" evidence="6">
    <location>
        <begin position="1"/>
        <end position="21"/>
    </location>
</feature>
<comment type="caution">
    <text evidence="8">The sequence shown here is derived from an EMBL/GenBank/DDBJ whole genome shotgun (WGS) entry which is preliminary data.</text>
</comment>
<feature type="compositionally biased region" description="Low complexity" evidence="6">
    <location>
        <begin position="514"/>
        <end position="523"/>
    </location>
</feature>
<gene>
    <name evidence="8" type="ORF">ABL78_5134</name>
</gene>